<evidence type="ECO:0000313" key="4">
    <source>
        <dbReference type="Proteomes" id="UP000663760"/>
    </source>
</evidence>
<dbReference type="PANTHER" id="PTHR35478:SF1">
    <property type="entry name" value="ZINC FINGER FYVE DOMAIN-CONTAINING PROTEIN 26"/>
    <property type="match status" value="1"/>
</dbReference>
<feature type="region of interest" description="Disordered" evidence="1">
    <location>
        <begin position="1867"/>
        <end position="1897"/>
    </location>
</feature>
<dbReference type="OrthoDB" id="1936617at2759"/>
<feature type="region of interest" description="Disordered" evidence="1">
    <location>
        <begin position="2058"/>
        <end position="2078"/>
    </location>
</feature>
<dbReference type="InterPro" id="IPR057946">
    <property type="entry name" value="TPR_ZFYVE26"/>
</dbReference>
<feature type="compositionally biased region" description="Basic and acidic residues" evidence="1">
    <location>
        <begin position="1265"/>
        <end position="1277"/>
    </location>
</feature>
<accession>A0A7I8KZW7</accession>
<reference evidence="3" key="1">
    <citation type="submission" date="2020-02" db="EMBL/GenBank/DDBJ databases">
        <authorList>
            <person name="Scholz U."/>
            <person name="Mascher M."/>
            <person name="Fiebig A."/>
        </authorList>
    </citation>
    <scope>NUCLEOTIDE SEQUENCE</scope>
</reference>
<keyword evidence="4" id="KW-1185">Reference proteome</keyword>
<gene>
    <name evidence="3" type="ORF">SI8410_09013720</name>
</gene>
<proteinExistence type="predicted"/>
<organism evidence="3 4">
    <name type="scientific">Spirodela intermedia</name>
    <name type="common">Intermediate duckweed</name>
    <dbReference type="NCBI Taxonomy" id="51605"/>
    <lineage>
        <taxon>Eukaryota</taxon>
        <taxon>Viridiplantae</taxon>
        <taxon>Streptophyta</taxon>
        <taxon>Embryophyta</taxon>
        <taxon>Tracheophyta</taxon>
        <taxon>Spermatophyta</taxon>
        <taxon>Magnoliopsida</taxon>
        <taxon>Liliopsida</taxon>
        <taxon>Araceae</taxon>
        <taxon>Lemnoideae</taxon>
        <taxon>Spirodela</taxon>
    </lineage>
</organism>
<protein>
    <recommendedName>
        <fullName evidence="2">ZFYVE26-like TPR repeats domain-containing protein</fullName>
    </recommendedName>
</protein>
<dbReference type="Pfam" id="PF25569">
    <property type="entry name" value="TPR_ZFYVE26"/>
    <property type="match status" value="1"/>
</dbReference>
<feature type="domain" description="ZFYVE26-like TPR repeats" evidence="2">
    <location>
        <begin position="2360"/>
        <end position="2477"/>
    </location>
</feature>
<feature type="compositionally biased region" description="Low complexity" evidence="1">
    <location>
        <begin position="1885"/>
        <end position="1894"/>
    </location>
</feature>
<dbReference type="Proteomes" id="UP000663760">
    <property type="component" value="Chromosome 9"/>
</dbReference>
<evidence type="ECO:0000259" key="2">
    <source>
        <dbReference type="Pfam" id="PF25569"/>
    </source>
</evidence>
<evidence type="ECO:0000256" key="1">
    <source>
        <dbReference type="SAM" id="MobiDB-lite"/>
    </source>
</evidence>
<feature type="region of interest" description="Disordered" evidence="1">
    <location>
        <begin position="1667"/>
        <end position="1695"/>
    </location>
</feature>
<dbReference type="PANTHER" id="PTHR35478">
    <property type="entry name" value="ZINC FINGER FYVE DOMAIN PROTEIN"/>
    <property type="match status" value="1"/>
</dbReference>
<name>A0A7I8KZW7_SPIIN</name>
<evidence type="ECO:0000313" key="3">
    <source>
        <dbReference type="EMBL" id="CAA7403042.1"/>
    </source>
</evidence>
<dbReference type="EMBL" id="LR746272">
    <property type="protein sequence ID" value="CAA7403042.1"/>
    <property type="molecule type" value="Genomic_DNA"/>
</dbReference>
<feature type="compositionally biased region" description="Basic and acidic residues" evidence="1">
    <location>
        <begin position="2058"/>
        <end position="2067"/>
    </location>
</feature>
<sequence length="2480" mass="275162">MEQEVELLCRAAANYLYLGQFEALRAALLSLRKRKPEVAQAILNTIVYEGGRFDGVLWSSTCSSPAHLAWLSTIELLEFGSWSGIRSFDPESLRTKVEFLLFVQLLCSWASKMSTQRSSEVDVDDEKHDHHRNSLSVKLLHRISDLVLGELKIDIAVDVEEPAGEGFSCSDEELKGLCNILLDQSEILDVLCRNIRKQIIWSKKNGSELAISVPGAAGGGTASAVEAVDTLVGIQRNVQMAHLRVLNQCVEANDIAGAISRLRFLHLDFGVEDSEYRTALHALIRRSWSQEDSNGGERCANMAEILPMYTEALASNCMEIVHIIQVIQDELCQKEIERLNVSDDNLIPFPLQKYLGALNSGRIVNLDDKTFKSVAVKSAMKELYHYARISGLHVLECVMDTALSLIKREQLQEAGDVLSLFPLLQPLVAVMGWDLLPGKTAVRRKLLQILWTSKSHFLRLERLSVRGKQLDEICCVEYLCDLLCFHLDLASFVACVNSGGCLDSVSPFLLSANGKGIAEDAGHIDPFVENFVLERLAVQTPMRVLFDVVPGITFKDAINLISMQPIPSESAARKRLQDIELMHMRYGFESTVRALGTMEKCTGDKSDEYYVAVLHLKDLKHHLQAVSTVPRKIFMLSLITLLLHIDDLSTNLANSASYSAVSEPTELPHTWEGGSSLVVSFTQMLLDIFHENLLPGVPETLGTGGIATGAKQALEWRISNVKVFTEDWKWRLSILQRLLPLSGHPWKWKEALAILRAAPSKLLNLCMQQAKYDIGEEAVRHFSLPPEDKAALELAEWVAGTIRRDSVDCAVSQVVEGTSNATQGLNFSSFRDQLGPIPTILLCVDVAATSATSLDKCRLLLARGMLSEIYPGESPKSGAAYWNQIQEKTVIFVIKRVLQRLHDLLEQEKAPILQEFFSRRGIAPVEPIRQGQRQRALAILHQMIDDAHKGKRQFLSGKLHNLSRAVADDTSDGGYIKGEGLYNDFDRRKLSRFERSTILGLGLRPLNNPTAENINDSSTSDMKDSGIKFFGPLSSKPSTYLSAFVIYIATIGDIVDGIDTTHDFNFFSLIYEWPKDLLTRLVFERGSTDAAAKVADIMCVDFVHEVISACVPPVFPPRSGHGWACVPVLPSSSRVGLEIEVSFQSLGAKAGSHGSPSAERAPSLYPLKLDIVKHLAKLSPVRAILACVFGSSILSRNNESSSSPPRGGSLQVHDAERLFYEFALDQSERFATLNRWIQMQSNLHRVSESAIAATSDAEVVTGTSEPKHSVKRPRESGSDTESEVDDMAISSHGSAILTDFHEGGNGISDYGQESPKSDGVEIDPTVFLSLDWENEGPYEKAVERLINDGKLMDALALSDRFLRCGASDRLLQLLIERGEENTLVFGLPHGSAQNFVNDSWQYCLRLKDKQLAARLALKYLHRWELDAAMDVLLMCSCHLPLDCPLRNEILQTRQALQRYKNILCADDRYSCWQEVEADCKEDPEGLALRLAGKGAVSAALEVAESASLPIDLRRELQGQHLVKLLTADPLSGGGPAEASRFLSSLSEPDDALPVAIGAMQLLPDLRSKQLLVHFFLKRRAGNLSELEVTRLNSWAMGLRVLAILPLPWQQRCSALHEHPHLIVEVLLMMKHLQYASMILKKFTSLCDDSLILTYAAKAISVNINAAPREPRAPVPGPRSKQKSRTITPSRPNFTSSLSNLQKEAYKAFSWSRESANKSTPKEATRKRKSLGMTSDRVSCETMSGINEDQISSYSADVQERPAFVTATEEWVLTGDTNKDAAIRLSHKYESSPDIILFKELLSLCSDESISAKGALDLCISQMKNVLSSQMVSLHASMETIGQAYHGTETFVQALIYTKSQLRKLAGSSDLSSNSERNRDTDDGSADTGSSSGAGQYPDEFSELITQADFWLGRAELLQSLLGSGIVASLDDIADDESSGRLRDRLIKDERYSMAVYTCKKCKIDAFPVWNAWGHALIRIEHYAQARVKFKQALQLHKGDPIPITEEILSTMEGGPPVDVSAVHSMYEHLEKSASTILDDSLSADAYLNVLYMPTTFPRSERSRRSERSANNQSIADFEDGPRSNLDSVRYVECIYYLQEFARPKMLNFMFRHGHYMDACILFFPPNAVPSLTQPSHGAAIPSSSPQRSDPLATDYGTIDDLCDFCIGYGAMTVLEDVLSARCTTVTEDSAVSQYTTAALVRICNYCETHRLFNYLYKFQVIRGDHVAAGLCCIQLFMNSTTREEAIRHLEHAKTHFDEGLSARQKAPEAKKLVPKIARRKSASEKLSEEGLLKLSTLVAIQVAVVRAFTDTDKHQWEHSLFGNPNDPDTSRRRSKIVETLAEKNFDLAFRVIHEFDLPGADIYAAVAASLAERKKGGQLTELLRNIKGLVGEEDWDQVLGAAINVYANKHKERPDRLIDMLNSSHRKVLACVICGRLKSAFQIASRSGSVADVQYVAHQALHANALPVLDMCKQWLAQYM</sequence>
<feature type="compositionally biased region" description="Polar residues" evidence="1">
    <location>
        <begin position="1684"/>
        <end position="1695"/>
    </location>
</feature>
<feature type="region of interest" description="Disordered" evidence="1">
    <location>
        <begin position="1257"/>
        <end position="1281"/>
    </location>
</feature>